<comment type="subcellular location">
    <subcellularLocation>
        <location evidence="2">Cytoplasm</location>
    </subcellularLocation>
    <subcellularLocation>
        <location evidence="1">Nucleus</location>
    </subcellularLocation>
</comment>
<dbReference type="GO" id="GO:0033588">
    <property type="term" value="C:elongator holoenzyme complex"/>
    <property type="evidence" value="ECO:0007669"/>
    <property type="project" value="InterPro"/>
</dbReference>
<evidence type="ECO:0000256" key="5">
    <source>
        <dbReference type="ARBA" id="ARBA00020265"/>
    </source>
</evidence>
<keyword evidence="7" id="KW-0819">tRNA processing</keyword>
<evidence type="ECO:0000256" key="3">
    <source>
        <dbReference type="ARBA" id="ARBA00005043"/>
    </source>
</evidence>
<dbReference type="UniPathway" id="UPA00988"/>
<dbReference type="STRING" id="1037660.A0A066VW45"/>
<proteinExistence type="inferred from homology"/>
<dbReference type="OMA" id="YAGHANI"/>
<dbReference type="HOGENOM" id="CLU_031345_1_0_1"/>
<dbReference type="GeneID" id="25264421"/>
<evidence type="ECO:0000256" key="7">
    <source>
        <dbReference type="ARBA" id="ARBA00022694"/>
    </source>
</evidence>
<feature type="compositionally biased region" description="Low complexity" evidence="9">
    <location>
        <begin position="11"/>
        <end position="25"/>
    </location>
</feature>
<feature type="region of interest" description="Disordered" evidence="9">
    <location>
        <begin position="1"/>
        <end position="66"/>
    </location>
</feature>
<reference evidence="10 11" key="1">
    <citation type="submission" date="2014-05" db="EMBL/GenBank/DDBJ databases">
        <title>Draft genome sequence of a rare smut relative, Tilletiaria anomala UBC 951.</title>
        <authorList>
            <consortium name="DOE Joint Genome Institute"/>
            <person name="Toome M."/>
            <person name="Kuo A."/>
            <person name="Henrissat B."/>
            <person name="Lipzen A."/>
            <person name="Tritt A."/>
            <person name="Yoshinaga Y."/>
            <person name="Zane M."/>
            <person name="Barry K."/>
            <person name="Grigoriev I.V."/>
            <person name="Spatafora J.W."/>
            <person name="Aimea M.C."/>
        </authorList>
    </citation>
    <scope>NUCLEOTIDE SEQUENCE [LARGE SCALE GENOMIC DNA]</scope>
    <source>
        <strain evidence="10 11">UBC 951</strain>
    </source>
</reference>
<feature type="compositionally biased region" description="Low complexity" evidence="9">
    <location>
        <begin position="565"/>
        <end position="578"/>
    </location>
</feature>
<evidence type="ECO:0000313" key="11">
    <source>
        <dbReference type="Proteomes" id="UP000027361"/>
    </source>
</evidence>
<dbReference type="GO" id="GO:0002098">
    <property type="term" value="P:tRNA wobble uridine modification"/>
    <property type="evidence" value="ECO:0007669"/>
    <property type="project" value="InterPro"/>
</dbReference>
<sequence>MPSSFKRRLPSVDAVSSVSLDASSLRAGEGATSSPETQDTDSSAAHVGPSQAPSPASLPPGVKPSTYSSPVPVVSTGIAALDDIISGSGLPSGSLLLLIPSTGTNPLPPVATGAPEALDSLALSAAEPYNELVLQYGIAQGLYAGHANIVIGECAEQLANSVMARIGEEQGAEKEAEATSSHKQEDQQVDRLAAMALTSSEDDEDDPSATPSISSSSGQLKIAFRYDRMSRFSTSISSHQKAANQSQKAEDEAKFCAQFDLSKRVSPRVLEKARARDGLHFFDVACDSGEADAYEEAWRAIEARVNSIASSCSSNLAVRISVRSLGSNAWMRRKRRTQLGSVAEELSSILRFLLRLRMLLRSFALSSGSARATPITATVSVSSSFIASLTNQHSNGSEGHTNGLHRLIHLSDAAISLSSFAASPLLTTSFPDYTGSLKVVKTPAIGTLHDLSVRASILRGMSSLGVGQVSVACGRSDAKVGAEPAIVAGGAGGGENNLAFKLKRKRIVIETLHLDIEGGVSERRTKPPRNVETSQSPSAEVSSVVRNQIREAGQPEVVATSNHDTTGSRSSRTPSSNTAIGSMPPPAAPAATSRPAFAGLKSLRERGMQVQRHGLSAQEHGLQVEIEDSTSKRSDPAQRALLKKKVPPVFRSAAQDLEF</sequence>
<dbReference type="Pfam" id="PF05625">
    <property type="entry name" value="PAXNEB"/>
    <property type="match status" value="1"/>
</dbReference>
<dbReference type="PANTHER" id="PTHR12896:SF1">
    <property type="entry name" value="ELONGATOR COMPLEX PROTEIN 4"/>
    <property type="match status" value="1"/>
</dbReference>
<evidence type="ECO:0000256" key="6">
    <source>
        <dbReference type="ARBA" id="ARBA00022490"/>
    </source>
</evidence>
<evidence type="ECO:0000256" key="4">
    <source>
        <dbReference type="ARBA" id="ARBA00007573"/>
    </source>
</evidence>
<protein>
    <recommendedName>
        <fullName evidence="5">Elongator complex protein 4</fullName>
    </recommendedName>
</protein>
<feature type="region of interest" description="Disordered" evidence="9">
    <location>
        <begin position="169"/>
        <end position="188"/>
    </location>
</feature>
<feature type="region of interest" description="Disordered" evidence="9">
    <location>
        <begin position="519"/>
        <end position="593"/>
    </location>
</feature>
<dbReference type="RefSeq" id="XP_013243360.1">
    <property type="nucleotide sequence ID" value="XM_013387906.1"/>
</dbReference>
<evidence type="ECO:0000256" key="2">
    <source>
        <dbReference type="ARBA" id="ARBA00004496"/>
    </source>
</evidence>
<keyword evidence="6" id="KW-0963">Cytoplasm</keyword>
<evidence type="ECO:0000256" key="8">
    <source>
        <dbReference type="ARBA" id="ARBA00023242"/>
    </source>
</evidence>
<keyword evidence="11" id="KW-1185">Reference proteome</keyword>
<keyword evidence="8" id="KW-0539">Nucleus</keyword>
<feature type="compositionally biased region" description="Polar residues" evidence="9">
    <location>
        <begin position="31"/>
        <end position="43"/>
    </location>
</feature>
<accession>A0A066VW45</accession>
<dbReference type="GO" id="GO:0005737">
    <property type="term" value="C:cytoplasm"/>
    <property type="evidence" value="ECO:0007669"/>
    <property type="project" value="UniProtKB-SubCell"/>
</dbReference>
<dbReference type="PANTHER" id="PTHR12896">
    <property type="entry name" value="PAX6 NEIGHBOR PROTEIN PAXNEB"/>
    <property type="match status" value="1"/>
</dbReference>
<dbReference type="AlphaFoldDB" id="A0A066VW45"/>
<comment type="caution">
    <text evidence="10">The sequence shown here is derived from an EMBL/GenBank/DDBJ whole genome shotgun (WGS) entry which is preliminary data.</text>
</comment>
<feature type="compositionally biased region" description="Polar residues" evidence="9">
    <location>
        <begin position="531"/>
        <end position="546"/>
    </location>
</feature>
<dbReference type="GO" id="GO:0008023">
    <property type="term" value="C:transcription elongation factor complex"/>
    <property type="evidence" value="ECO:0007669"/>
    <property type="project" value="TreeGrafter"/>
</dbReference>
<dbReference type="InterPro" id="IPR027417">
    <property type="entry name" value="P-loop_NTPase"/>
</dbReference>
<dbReference type="OrthoDB" id="289162at2759"/>
<evidence type="ECO:0000256" key="1">
    <source>
        <dbReference type="ARBA" id="ARBA00004123"/>
    </source>
</evidence>
<organism evidence="10 11">
    <name type="scientific">Tilletiaria anomala (strain ATCC 24038 / CBS 436.72 / UBC 951)</name>
    <dbReference type="NCBI Taxonomy" id="1037660"/>
    <lineage>
        <taxon>Eukaryota</taxon>
        <taxon>Fungi</taxon>
        <taxon>Dikarya</taxon>
        <taxon>Basidiomycota</taxon>
        <taxon>Ustilaginomycotina</taxon>
        <taxon>Exobasidiomycetes</taxon>
        <taxon>Georgefischeriales</taxon>
        <taxon>Tilletiariaceae</taxon>
        <taxon>Tilletiaria</taxon>
    </lineage>
</organism>
<name>A0A066VW45_TILAU</name>
<evidence type="ECO:0000256" key="9">
    <source>
        <dbReference type="SAM" id="MobiDB-lite"/>
    </source>
</evidence>
<dbReference type="InParanoid" id="A0A066VW45"/>
<dbReference type="Proteomes" id="UP000027361">
    <property type="component" value="Unassembled WGS sequence"/>
</dbReference>
<feature type="region of interest" description="Disordered" evidence="9">
    <location>
        <begin position="613"/>
        <end position="642"/>
    </location>
</feature>
<gene>
    <name evidence="10" type="ORF">K437DRAFT_256441</name>
</gene>
<dbReference type="Gene3D" id="3.40.50.300">
    <property type="entry name" value="P-loop containing nucleotide triphosphate hydrolases"/>
    <property type="match status" value="1"/>
</dbReference>
<dbReference type="InterPro" id="IPR008728">
    <property type="entry name" value="Elongator_complex_protein_4"/>
</dbReference>
<dbReference type="EMBL" id="JMSN01000039">
    <property type="protein sequence ID" value="KDN45922.1"/>
    <property type="molecule type" value="Genomic_DNA"/>
</dbReference>
<evidence type="ECO:0000313" key="10">
    <source>
        <dbReference type="EMBL" id="KDN45922.1"/>
    </source>
</evidence>
<comment type="pathway">
    <text evidence="3">tRNA modification; 5-methoxycarbonylmethyl-2-thiouridine-tRNA biosynthesis.</text>
</comment>
<comment type="similarity">
    <text evidence="4">Belongs to the ELP4 family.</text>
</comment>